<evidence type="ECO:0000256" key="3">
    <source>
        <dbReference type="ARBA" id="ARBA00022927"/>
    </source>
</evidence>
<dbReference type="Gene3D" id="3.40.1000.10">
    <property type="entry name" value="Mog1/PsbP, alpha/beta/alpha sandwich"/>
    <property type="match status" value="1"/>
</dbReference>
<dbReference type="InterPro" id="IPR016123">
    <property type="entry name" value="Mog1/PsbP_a/b/a-sand"/>
</dbReference>
<dbReference type="GO" id="GO:0005085">
    <property type="term" value="F:guanyl-nucleotide exchange factor activity"/>
    <property type="evidence" value="ECO:0007669"/>
    <property type="project" value="TreeGrafter"/>
</dbReference>
<name>A0A4P9ZI45_9ASCO</name>
<evidence type="ECO:0000256" key="2">
    <source>
        <dbReference type="ARBA" id="ARBA00022448"/>
    </source>
</evidence>
<gene>
    <name evidence="4" type="ORF">METBISCDRAFT_21345</name>
</gene>
<protein>
    <submittedName>
        <fullName evidence="4">Mog1p/PsbP-like protein</fullName>
    </submittedName>
</protein>
<dbReference type="SUPFAM" id="SSF55724">
    <property type="entry name" value="Mog1p/PsbP-like"/>
    <property type="match status" value="1"/>
</dbReference>
<dbReference type="EMBL" id="ML004430">
    <property type="protein sequence ID" value="RKP32663.1"/>
    <property type="molecule type" value="Genomic_DNA"/>
</dbReference>
<organism evidence="4 5">
    <name type="scientific">Metschnikowia bicuspidata</name>
    <dbReference type="NCBI Taxonomy" id="27322"/>
    <lineage>
        <taxon>Eukaryota</taxon>
        <taxon>Fungi</taxon>
        <taxon>Dikarya</taxon>
        <taxon>Ascomycota</taxon>
        <taxon>Saccharomycotina</taxon>
        <taxon>Pichiomycetes</taxon>
        <taxon>Metschnikowiaceae</taxon>
        <taxon>Metschnikowia</taxon>
    </lineage>
</organism>
<dbReference type="AlphaFoldDB" id="A0A4P9ZI45"/>
<comment type="similarity">
    <text evidence="1">Belongs to the MOG1 family.</text>
</comment>
<evidence type="ECO:0000256" key="1">
    <source>
        <dbReference type="ARBA" id="ARBA00010307"/>
    </source>
</evidence>
<proteinExistence type="inferred from homology"/>
<dbReference type="PANTHER" id="PTHR15837">
    <property type="entry name" value="RAN GUANINE NUCLEOTIDE RELEASE FACTOR"/>
    <property type="match status" value="1"/>
</dbReference>
<dbReference type="PANTHER" id="PTHR15837:SF0">
    <property type="entry name" value="RAN GUANINE NUCLEOTIDE RELEASE FACTOR"/>
    <property type="match status" value="1"/>
</dbReference>
<dbReference type="Proteomes" id="UP000268321">
    <property type="component" value="Unassembled WGS sequence"/>
</dbReference>
<keyword evidence="5" id="KW-1185">Reference proteome</keyword>
<dbReference type="GO" id="GO:0005634">
    <property type="term" value="C:nucleus"/>
    <property type="evidence" value="ECO:0007669"/>
    <property type="project" value="TreeGrafter"/>
</dbReference>
<evidence type="ECO:0000313" key="4">
    <source>
        <dbReference type="EMBL" id="RKP32663.1"/>
    </source>
</evidence>
<keyword evidence="3" id="KW-0653">Protein transport</keyword>
<accession>A0A4P9ZI45</accession>
<dbReference type="Pfam" id="PF04603">
    <property type="entry name" value="Mog1"/>
    <property type="match status" value="1"/>
</dbReference>
<sequence length="181" mass="19895">MVELYGGAISTQIPEDAVDVSKFRQIPDTQEVFLLEKPTHLDQSLIFDLLERVEGSLAEVVTVHLDDILEGPAAHIAPLESFANANLECDTHSFLVKPGSSLLESDTVKIYMLLIIHRIERVQTDIVISMNVPVESGDVTAAVFQQETESLLGDFSVLTQAYAVARKAAISLQVEDWALFA</sequence>
<dbReference type="GO" id="GO:0031267">
    <property type="term" value="F:small GTPase binding"/>
    <property type="evidence" value="ECO:0007669"/>
    <property type="project" value="TreeGrafter"/>
</dbReference>
<dbReference type="OrthoDB" id="10255285at2759"/>
<keyword evidence="2" id="KW-0813">Transport</keyword>
<evidence type="ECO:0000313" key="5">
    <source>
        <dbReference type="Proteomes" id="UP000268321"/>
    </source>
</evidence>
<dbReference type="InterPro" id="IPR007681">
    <property type="entry name" value="Mog1"/>
</dbReference>
<reference evidence="5" key="1">
    <citation type="journal article" date="2018" name="Nat. Microbiol.">
        <title>Leveraging single-cell genomics to expand the fungal tree of life.</title>
        <authorList>
            <person name="Ahrendt S.R."/>
            <person name="Quandt C.A."/>
            <person name="Ciobanu D."/>
            <person name="Clum A."/>
            <person name="Salamov A."/>
            <person name="Andreopoulos B."/>
            <person name="Cheng J.F."/>
            <person name="Woyke T."/>
            <person name="Pelin A."/>
            <person name="Henrissat B."/>
            <person name="Reynolds N.K."/>
            <person name="Benny G.L."/>
            <person name="Smith M.E."/>
            <person name="James T.Y."/>
            <person name="Grigoriev I.V."/>
        </authorList>
    </citation>
    <scope>NUCLEOTIDE SEQUENCE [LARGE SCALE GENOMIC DNA]</scope>
    <source>
        <strain evidence="5">Baker2002</strain>
    </source>
</reference>
<dbReference type="GO" id="GO:0006606">
    <property type="term" value="P:protein import into nucleus"/>
    <property type="evidence" value="ECO:0007669"/>
    <property type="project" value="TreeGrafter"/>
</dbReference>